<reference evidence="3" key="1">
    <citation type="submission" date="2016-10" db="EMBL/GenBank/DDBJ databases">
        <authorList>
            <person name="Varghese N."/>
            <person name="Submissions S."/>
        </authorList>
    </citation>
    <scope>NUCLEOTIDE SEQUENCE [LARGE SCALE GENOMIC DNA]</scope>
    <source>
        <strain evidence="3">CGMCC 4.3506</strain>
    </source>
</reference>
<dbReference type="SUPFAM" id="SSF54427">
    <property type="entry name" value="NTF2-like"/>
    <property type="match status" value="1"/>
</dbReference>
<sequence length="135" mass="14615">MTGDGRRTPPSAAAVAAGVDHVRLSYAYLDEGDLDAYASLLHEDMQVRTPGGPPGRGRDDALRLAVTTRGTHELFKVIGDGHCVVAVGRYTAPRHEPGRFDFADFFTLSDDSLLLSRRRFYYLPPPDSGADIAGP</sequence>
<dbReference type="RefSeq" id="WP_090054000.1">
    <property type="nucleotide sequence ID" value="NZ_FNCC01000012.1"/>
</dbReference>
<dbReference type="EMBL" id="FNCC01000012">
    <property type="protein sequence ID" value="SDG84389.1"/>
    <property type="molecule type" value="Genomic_DNA"/>
</dbReference>
<keyword evidence="3" id="KW-1185">Reference proteome</keyword>
<dbReference type="STRING" id="200378.SAMN05216553_11254"/>
<dbReference type="Proteomes" id="UP000199623">
    <property type="component" value="Unassembled WGS sequence"/>
</dbReference>
<dbReference type="InterPro" id="IPR037401">
    <property type="entry name" value="SnoaL-like"/>
</dbReference>
<feature type="domain" description="SnoaL-like" evidence="1">
    <location>
        <begin position="22"/>
        <end position="111"/>
    </location>
</feature>
<evidence type="ECO:0000313" key="3">
    <source>
        <dbReference type="Proteomes" id="UP000199623"/>
    </source>
</evidence>
<accession>A0A1G7XJG3</accession>
<dbReference type="GO" id="GO:0016853">
    <property type="term" value="F:isomerase activity"/>
    <property type="evidence" value="ECO:0007669"/>
    <property type="project" value="UniProtKB-KW"/>
</dbReference>
<evidence type="ECO:0000259" key="1">
    <source>
        <dbReference type="Pfam" id="PF12680"/>
    </source>
</evidence>
<organism evidence="2 3">
    <name type="scientific">Lentzea fradiae</name>
    <dbReference type="NCBI Taxonomy" id="200378"/>
    <lineage>
        <taxon>Bacteria</taxon>
        <taxon>Bacillati</taxon>
        <taxon>Actinomycetota</taxon>
        <taxon>Actinomycetes</taxon>
        <taxon>Pseudonocardiales</taxon>
        <taxon>Pseudonocardiaceae</taxon>
        <taxon>Lentzea</taxon>
    </lineage>
</organism>
<evidence type="ECO:0000313" key="2">
    <source>
        <dbReference type="EMBL" id="SDG84389.1"/>
    </source>
</evidence>
<keyword evidence="2" id="KW-0413">Isomerase</keyword>
<gene>
    <name evidence="2" type="ORF">SAMN05216553_11254</name>
</gene>
<protein>
    <submittedName>
        <fullName evidence="2">Ketosteroid isomerase-related protein</fullName>
    </submittedName>
</protein>
<dbReference type="AlphaFoldDB" id="A0A1G7XJG3"/>
<proteinExistence type="predicted"/>
<dbReference type="InterPro" id="IPR032710">
    <property type="entry name" value="NTF2-like_dom_sf"/>
</dbReference>
<name>A0A1G7XJG3_9PSEU</name>
<dbReference type="Gene3D" id="3.10.450.50">
    <property type="match status" value="1"/>
</dbReference>
<dbReference type="OrthoDB" id="3431611at2"/>
<dbReference type="Pfam" id="PF12680">
    <property type="entry name" value="SnoaL_2"/>
    <property type="match status" value="1"/>
</dbReference>